<dbReference type="Proteomes" id="UP000024635">
    <property type="component" value="Unassembled WGS sequence"/>
</dbReference>
<dbReference type="SMART" id="SM00254">
    <property type="entry name" value="ShKT"/>
    <property type="match status" value="2"/>
</dbReference>
<evidence type="ECO:0000259" key="3">
    <source>
        <dbReference type="PROSITE" id="PS51670"/>
    </source>
</evidence>
<feature type="region of interest" description="Disordered" evidence="2">
    <location>
        <begin position="182"/>
        <end position="208"/>
    </location>
</feature>
<name>A0A016S7Q7_9BILA</name>
<dbReference type="Pfam" id="PF01549">
    <property type="entry name" value="ShK"/>
    <property type="match status" value="2"/>
</dbReference>
<dbReference type="AlphaFoldDB" id="A0A016S7Q7"/>
<proteinExistence type="predicted"/>
<dbReference type="InterPro" id="IPR003582">
    <property type="entry name" value="ShKT_dom"/>
</dbReference>
<comment type="caution">
    <text evidence="4">The sequence shown here is derived from an EMBL/GenBank/DDBJ whole genome shotgun (WGS) entry which is preliminary data.</text>
</comment>
<feature type="compositionally biased region" description="Acidic residues" evidence="2">
    <location>
        <begin position="194"/>
        <end position="206"/>
    </location>
</feature>
<dbReference type="EMBL" id="JARK01001618">
    <property type="protein sequence ID" value="EYB86294.1"/>
    <property type="molecule type" value="Genomic_DNA"/>
</dbReference>
<evidence type="ECO:0000313" key="4">
    <source>
        <dbReference type="EMBL" id="EYB86294.1"/>
    </source>
</evidence>
<evidence type="ECO:0000313" key="5">
    <source>
        <dbReference type="Proteomes" id="UP000024635"/>
    </source>
</evidence>
<dbReference type="SMART" id="SM00289">
    <property type="entry name" value="WR1"/>
    <property type="match status" value="3"/>
</dbReference>
<comment type="caution">
    <text evidence="1">Lacks conserved residue(s) required for the propagation of feature annotation.</text>
</comment>
<dbReference type="OrthoDB" id="5870787at2759"/>
<reference evidence="5" key="1">
    <citation type="journal article" date="2015" name="Nat. Genet.">
        <title>The genome and transcriptome of the zoonotic hookworm Ancylostoma ceylanicum identify infection-specific gene families.</title>
        <authorList>
            <person name="Schwarz E.M."/>
            <person name="Hu Y."/>
            <person name="Antoshechkin I."/>
            <person name="Miller M.M."/>
            <person name="Sternberg P.W."/>
            <person name="Aroian R.V."/>
        </authorList>
    </citation>
    <scope>NUCLEOTIDE SEQUENCE</scope>
    <source>
        <strain evidence="5">HY135</strain>
    </source>
</reference>
<dbReference type="PANTHER" id="PTHR21724">
    <property type="entry name" value="SHKT DOMAIN-CONTAINING PROTEIN"/>
    <property type="match status" value="1"/>
</dbReference>
<sequence length="423" mass="47021">MEDSCTYIRVMCTTICRQFNMMSRQFTFLLLYTFIAASHSRYFDVCPSRKISIGACLAGLCPLGSECINNYCCRDRVATTTTKLPGTSEVEEFGKCKDGQSAIGECVSKLCPSGYLCEEDLCCGNKTTTTNPSSPESTTTYTIRAKTFTPSTPFPTTSVDPTELTTTEFIEIMEIVDLTTEPGVDIDGTTPETDSGEGWDEEEEETTSPTIATTTVDMTEIESIRNSFRVLKSKESMETIEEDMKTTTSKNVDYEVTDEEMEVGDMRTTLTTTPESLTTTHEAFTRLEWRTTTEPAVETTQEPTQICPIGESIGECISDQCPEGHTCFRNACCIITPQINCTDTLKGCLPHLCDKRGYKEFTTSNCAKTCARCHVTELTSLDLIGCRDRRSDCKEWAAEGFCESSLYSVRQKLRFCGQSCKLC</sequence>
<dbReference type="PANTHER" id="PTHR21724:SF94">
    <property type="entry name" value="SHKT DOMAIN-CONTAINING PROTEIN"/>
    <property type="match status" value="1"/>
</dbReference>
<dbReference type="InterPro" id="IPR006150">
    <property type="entry name" value="Cys_repeat_1"/>
</dbReference>
<keyword evidence="5" id="KW-1185">Reference proteome</keyword>
<dbReference type="PROSITE" id="PS51670">
    <property type="entry name" value="SHKT"/>
    <property type="match status" value="1"/>
</dbReference>
<feature type="domain" description="ShKT" evidence="3">
    <location>
        <begin position="386"/>
        <end position="423"/>
    </location>
</feature>
<organism evidence="4 5">
    <name type="scientific">Ancylostoma ceylanicum</name>
    <dbReference type="NCBI Taxonomy" id="53326"/>
    <lineage>
        <taxon>Eukaryota</taxon>
        <taxon>Metazoa</taxon>
        <taxon>Ecdysozoa</taxon>
        <taxon>Nematoda</taxon>
        <taxon>Chromadorea</taxon>
        <taxon>Rhabditida</taxon>
        <taxon>Rhabditina</taxon>
        <taxon>Rhabditomorpha</taxon>
        <taxon>Strongyloidea</taxon>
        <taxon>Ancylostomatidae</taxon>
        <taxon>Ancylostomatinae</taxon>
        <taxon>Ancylostoma</taxon>
    </lineage>
</organism>
<evidence type="ECO:0000256" key="2">
    <source>
        <dbReference type="SAM" id="MobiDB-lite"/>
    </source>
</evidence>
<accession>A0A016S7Q7</accession>
<evidence type="ECO:0000256" key="1">
    <source>
        <dbReference type="PROSITE-ProRule" id="PRU01005"/>
    </source>
</evidence>
<gene>
    <name evidence="4" type="primary">Acey_s0282.g1291</name>
    <name evidence="4" type="synonym">Acey-F52G3.5</name>
    <name evidence="4" type="ORF">Y032_0282g1291</name>
</gene>
<protein>
    <recommendedName>
        <fullName evidence="3">ShKT domain-containing protein</fullName>
    </recommendedName>
</protein>
<dbReference type="Gene3D" id="1.10.10.1940">
    <property type="match status" value="1"/>
</dbReference>